<dbReference type="RefSeq" id="WP_146453937.1">
    <property type="nucleotide sequence ID" value="NZ_SJPW01000001.1"/>
</dbReference>
<dbReference type="InterPro" id="IPR027417">
    <property type="entry name" value="P-loop_NTPase"/>
</dbReference>
<accession>A0A5C6FJJ1</accession>
<organism evidence="2 3">
    <name type="scientific">Rubripirellula tenax</name>
    <dbReference type="NCBI Taxonomy" id="2528015"/>
    <lineage>
        <taxon>Bacteria</taxon>
        <taxon>Pseudomonadati</taxon>
        <taxon>Planctomycetota</taxon>
        <taxon>Planctomycetia</taxon>
        <taxon>Pirellulales</taxon>
        <taxon>Pirellulaceae</taxon>
        <taxon>Rubripirellula</taxon>
    </lineage>
</organism>
<dbReference type="InterPro" id="IPR014774">
    <property type="entry name" value="KaiC-like_dom"/>
</dbReference>
<name>A0A5C6FJJ1_9BACT</name>
<proteinExistence type="predicted"/>
<sequence>MNHRISTGSPQLDDMLGGGLLPGTLTVVMGATGIGKTQLGIAFASAGKDQEGQRGIIFDLTSRGDSQNHRDYAKRMFDWDLIETPIVDRVDAATVWDPNRARTDAMHVFRNVGRRVTASDMDADGWRRWKSEQAKKLDQAIAFFYGNFIHGVRRAVIDGIEPADRAADSIQYELFEYVYHQIIRKEHDWLARDLFRVGFRENADRVAAAAYEHTQLGCLLLATSHEVMLDDLISRPIESGDVLSNANTIILMGKTRDGNQVGRALCVAKHRGSPCEESIVPYRIENSGICIG</sequence>
<dbReference type="Proteomes" id="UP000318288">
    <property type="component" value="Unassembled WGS sequence"/>
</dbReference>
<evidence type="ECO:0000259" key="1">
    <source>
        <dbReference type="Pfam" id="PF06745"/>
    </source>
</evidence>
<dbReference type="EMBL" id="SJPW01000001">
    <property type="protein sequence ID" value="TWU60267.1"/>
    <property type="molecule type" value="Genomic_DNA"/>
</dbReference>
<reference evidence="2 3" key="1">
    <citation type="submission" date="2019-02" db="EMBL/GenBank/DDBJ databases">
        <title>Deep-cultivation of Planctomycetes and their phenomic and genomic characterization uncovers novel biology.</title>
        <authorList>
            <person name="Wiegand S."/>
            <person name="Jogler M."/>
            <person name="Boedeker C."/>
            <person name="Pinto D."/>
            <person name="Vollmers J."/>
            <person name="Rivas-Marin E."/>
            <person name="Kohn T."/>
            <person name="Peeters S.H."/>
            <person name="Heuer A."/>
            <person name="Rast P."/>
            <person name="Oberbeckmann S."/>
            <person name="Bunk B."/>
            <person name="Jeske O."/>
            <person name="Meyerdierks A."/>
            <person name="Storesund J.E."/>
            <person name="Kallscheuer N."/>
            <person name="Luecker S."/>
            <person name="Lage O.M."/>
            <person name="Pohl T."/>
            <person name="Merkel B.J."/>
            <person name="Hornburger P."/>
            <person name="Mueller R.-W."/>
            <person name="Bruemmer F."/>
            <person name="Labrenz M."/>
            <person name="Spormann A.M."/>
            <person name="Op Den Camp H."/>
            <person name="Overmann J."/>
            <person name="Amann R."/>
            <person name="Jetten M.S.M."/>
            <person name="Mascher T."/>
            <person name="Medema M.H."/>
            <person name="Devos D.P."/>
            <person name="Kaster A.-K."/>
            <person name="Ovreas L."/>
            <person name="Rohde M."/>
            <person name="Galperin M.Y."/>
            <person name="Jogler C."/>
        </authorList>
    </citation>
    <scope>NUCLEOTIDE SEQUENCE [LARGE SCALE GENOMIC DNA]</scope>
    <source>
        <strain evidence="2 3">Poly51</strain>
    </source>
</reference>
<gene>
    <name evidence="2" type="ORF">Poly51_05420</name>
</gene>
<dbReference type="Pfam" id="PF06745">
    <property type="entry name" value="ATPase"/>
    <property type="match status" value="1"/>
</dbReference>
<keyword evidence="3" id="KW-1185">Reference proteome</keyword>
<dbReference type="PANTHER" id="PTHR42926">
    <property type="match status" value="1"/>
</dbReference>
<dbReference type="OrthoDB" id="248166at2"/>
<dbReference type="Gene3D" id="3.40.50.300">
    <property type="entry name" value="P-loop containing nucleotide triphosphate hydrolases"/>
    <property type="match status" value="1"/>
</dbReference>
<comment type="caution">
    <text evidence="2">The sequence shown here is derived from an EMBL/GenBank/DDBJ whole genome shotgun (WGS) entry which is preliminary data.</text>
</comment>
<dbReference type="SUPFAM" id="SSF52540">
    <property type="entry name" value="P-loop containing nucleoside triphosphate hydrolases"/>
    <property type="match status" value="1"/>
</dbReference>
<evidence type="ECO:0000313" key="3">
    <source>
        <dbReference type="Proteomes" id="UP000318288"/>
    </source>
</evidence>
<protein>
    <submittedName>
        <fullName evidence="2">Circadian clock protein KaiC</fullName>
    </submittedName>
</protein>
<dbReference type="AlphaFoldDB" id="A0A5C6FJJ1"/>
<feature type="domain" description="KaiC-like" evidence="1">
    <location>
        <begin position="5"/>
        <end position="82"/>
    </location>
</feature>
<dbReference type="PANTHER" id="PTHR42926:SF1">
    <property type="entry name" value="CIRCADIAN CLOCK OSCILLATOR PROTEIN KAIC 1"/>
    <property type="match status" value="1"/>
</dbReference>
<evidence type="ECO:0000313" key="2">
    <source>
        <dbReference type="EMBL" id="TWU60267.1"/>
    </source>
</evidence>
<dbReference type="InterPro" id="IPR051347">
    <property type="entry name" value="Circadian_clock_KaiC-rel"/>
</dbReference>